<organism evidence="1 2">
    <name type="scientific">Vigna mungo</name>
    <name type="common">Black gram</name>
    <name type="synonym">Phaseolus mungo</name>
    <dbReference type="NCBI Taxonomy" id="3915"/>
    <lineage>
        <taxon>Eukaryota</taxon>
        <taxon>Viridiplantae</taxon>
        <taxon>Streptophyta</taxon>
        <taxon>Embryophyta</taxon>
        <taxon>Tracheophyta</taxon>
        <taxon>Spermatophyta</taxon>
        <taxon>Magnoliopsida</taxon>
        <taxon>eudicotyledons</taxon>
        <taxon>Gunneridae</taxon>
        <taxon>Pentapetalae</taxon>
        <taxon>rosids</taxon>
        <taxon>fabids</taxon>
        <taxon>Fabales</taxon>
        <taxon>Fabaceae</taxon>
        <taxon>Papilionoideae</taxon>
        <taxon>50 kb inversion clade</taxon>
        <taxon>NPAAA clade</taxon>
        <taxon>indigoferoid/millettioid clade</taxon>
        <taxon>Phaseoleae</taxon>
        <taxon>Vigna</taxon>
    </lineage>
</organism>
<name>A0AAQ3RN90_VIGMU</name>
<dbReference type="Proteomes" id="UP001374535">
    <property type="component" value="Chromosome 8"/>
</dbReference>
<evidence type="ECO:0000313" key="2">
    <source>
        <dbReference type="Proteomes" id="UP001374535"/>
    </source>
</evidence>
<protein>
    <submittedName>
        <fullName evidence="1">Uncharacterized protein</fullName>
    </submittedName>
</protein>
<gene>
    <name evidence="1" type="ORF">V8G54_026506</name>
</gene>
<proteinExistence type="predicted"/>
<sequence length="152" mass="16378">MYPHTFIYHNGGSFCVIQPSSSKPFQGSPPAVLPWEDPRSESITALDFVVPSNVGGATFIGGLEEQQRHHFQKLNAKGVLWKSLQKLELSVHGISEGDGTREGGRMRAAAKDGGEVVGKEGGYALDSAVAFGDNVKRKKVDWSFGQVVVGHL</sequence>
<dbReference type="EMBL" id="CP144693">
    <property type="protein sequence ID" value="WVZ00437.1"/>
    <property type="molecule type" value="Genomic_DNA"/>
</dbReference>
<keyword evidence="2" id="KW-1185">Reference proteome</keyword>
<reference evidence="1 2" key="1">
    <citation type="journal article" date="2023" name="Life. Sci Alliance">
        <title>Evolutionary insights into 3D genome organization and epigenetic landscape of Vigna mungo.</title>
        <authorList>
            <person name="Junaid A."/>
            <person name="Singh B."/>
            <person name="Bhatia S."/>
        </authorList>
    </citation>
    <scope>NUCLEOTIDE SEQUENCE [LARGE SCALE GENOMIC DNA]</scope>
    <source>
        <strain evidence="1">Urdbean</strain>
    </source>
</reference>
<dbReference type="AlphaFoldDB" id="A0AAQ3RN90"/>
<accession>A0AAQ3RN90</accession>
<evidence type="ECO:0000313" key="1">
    <source>
        <dbReference type="EMBL" id="WVZ00437.1"/>
    </source>
</evidence>